<evidence type="ECO:0000313" key="1">
    <source>
        <dbReference type="EMBL" id="OGD79398.1"/>
    </source>
</evidence>
<evidence type="ECO:0000313" key="2">
    <source>
        <dbReference type="Proteomes" id="UP000176682"/>
    </source>
</evidence>
<gene>
    <name evidence="1" type="ORF">A2368_01795</name>
</gene>
<dbReference type="Proteomes" id="UP000176682">
    <property type="component" value="Unassembled WGS sequence"/>
</dbReference>
<protein>
    <submittedName>
        <fullName evidence="1">Uncharacterized protein</fullName>
    </submittedName>
</protein>
<proteinExistence type="predicted"/>
<dbReference type="AlphaFoldDB" id="A0A1F5FIC4"/>
<name>A0A1F5FIC4_9BACT</name>
<accession>A0A1F5FIC4</accession>
<organism evidence="1 2">
    <name type="scientific">Candidatus Collierbacteria bacterium RIFOXYB1_FULL_49_13</name>
    <dbReference type="NCBI Taxonomy" id="1817728"/>
    <lineage>
        <taxon>Bacteria</taxon>
        <taxon>Candidatus Collieribacteriota</taxon>
    </lineage>
</organism>
<sequence length="180" mass="20308">MSNIVKLSLPRSLNLDQLLICLFKEKPLNLDVDDIQYDYAFPQRIAFIQGAANNLLCRFRIGVRHYIAILNLDLHTGTVQEEDTPVTLLPQVDINQGKVIIAGLSADQIRFFLVQPDGPSTPLPFCLQEIWAMRPYLVRALEMQNHLIITLVDAPQSPKNYTYLALVNPTTGTGTIYPYP</sequence>
<comment type="caution">
    <text evidence="1">The sequence shown here is derived from an EMBL/GenBank/DDBJ whole genome shotgun (WGS) entry which is preliminary data.</text>
</comment>
<dbReference type="EMBL" id="MFAM01000022">
    <property type="protein sequence ID" value="OGD79398.1"/>
    <property type="molecule type" value="Genomic_DNA"/>
</dbReference>
<reference evidence="1 2" key="1">
    <citation type="journal article" date="2016" name="Nat. Commun.">
        <title>Thousands of microbial genomes shed light on interconnected biogeochemical processes in an aquifer system.</title>
        <authorList>
            <person name="Anantharaman K."/>
            <person name="Brown C.T."/>
            <person name="Hug L.A."/>
            <person name="Sharon I."/>
            <person name="Castelle C.J."/>
            <person name="Probst A.J."/>
            <person name="Thomas B.C."/>
            <person name="Singh A."/>
            <person name="Wilkins M.J."/>
            <person name="Karaoz U."/>
            <person name="Brodie E.L."/>
            <person name="Williams K.H."/>
            <person name="Hubbard S.S."/>
            <person name="Banfield J.F."/>
        </authorList>
    </citation>
    <scope>NUCLEOTIDE SEQUENCE [LARGE SCALE GENOMIC DNA]</scope>
</reference>